<keyword evidence="1" id="KW-0472">Membrane</keyword>
<evidence type="ECO:0000259" key="2">
    <source>
        <dbReference type="PROSITE" id="PS50119"/>
    </source>
</evidence>
<dbReference type="EMBL" id="JAFGIX010000058">
    <property type="protein sequence ID" value="MBN1573892.1"/>
    <property type="molecule type" value="Genomic_DNA"/>
</dbReference>
<reference evidence="3" key="2">
    <citation type="submission" date="2021-01" db="EMBL/GenBank/DDBJ databases">
        <authorList>
            <person name="Hahn C.R."/>
            <person name="Youssef N.H."/>
            <person name="Elshahed M."/>
        </authorList>
    </citation>
    <scope>NUCLEOTIDE SEQUENCE</scope>
    <source>
        <strain evidence="3">Zod_Metabat.24</strain>
    </source>
</reference>
<reference evidence="3" key="1">
    <citation type="journal article" date="2021" name="Environ. Microbiol.">
        <title>Genomic characterization of three novel Desulfobacterota classes expand the metabolic and phylogenetic diversity of the phylum.</title>
        <authorList>
            <person name="Murphy C.L."/>
            <person name="Biggerstaff J."/>
            <person name="Eichhorn A."/>
            <person name="Ewing E."/>
            <person name="Shahan R."/>
            <person name="Soriano D."/>
            <person name="Stewart S."/>
            <person name="VanMol K."/>
            <person name="Walker R."/>
            <person name="Walters P."/>
            <person name="Elshahed M.S."/>
            <person name="Youssef N.H."/>
        </authorList>
    </citation>
    <scope>NUCLEOTIDE SEQUENCE</scope>
    <source>
        <strain evidence="3">Zod_Metabat.24</strain>
    </source>
</reference>
<evidence type="ECO:0000313" key="4">
    <source>
        <dbReference type="Proteomes" id="UP000809273"/>
    </source>
</evidence>
<dbReference type="GO" id="GO:0008270">
    <property type="term" value="F:zinc ion binding"/>
    <property type="evidence" value="ECO:0007669"/>
    <property type="project" value="InterPro"/>
</dbReference>
<dbReference type="Proteomes" id="UP000809273">
    <property type="component" value="Unassembled WGS sequence"/>
</dbReference>
<accession>A0A9D8KFZ5</accession>
<dbReference type="InterPro" id="IPR000315">
    <property type="entry name" value="Znf_B-box"/>
</dbReference>
<protein>
    <recommendedName>
        <fullName evidence="2">B box-type domain-containing protein</fullName>
    </recommendedName>
</protein>
<dbReference type="PROSITE" id="PS50119">
    <property type="entry name" value="ZF_BBOX"/>
    <property type="match status" value="1"/>
</dbReference>
<keyword evidence="1" id="KW-0812">Transmembrane</keyword>
<feature type="domain" description="B box-type" evidence="2">
    <location>
        <begin position="1"/>
        <end position="27"/>
    </location>
</feature>
<dbReference type="AlphaFoldDB" id="A0A9D8KFZ5"/>
<name>A0A9D8KFZ5_9DELT</name>
<organism evidence="3 4">
    <name type="scientific">Candidatus Zymogenus saltonus</name>
    <dbReference type="NCBI Taxonomy" id="2844893"/>
    <lineage>
        <taxon>Bacteria</taxon>
        <taxon>Deltaproteobacteria</taxon>
        <taxon>Candidatus Zymogenia</taxon>
        <taxon>Candidatus Zymogeniales</taxon>
        <taxon>Candidatus Zymogenaceae</taxon>
        <taxon>Candidatus Zymogenus</taxon>
    </lineage>
</organism>
<comment type="caution">
    <text evidence="3">The sequence shown here is derived from an EMBL/GenBank/DDBJ whole genome shotgun (WGS) entry which is preliminary data.</text>
</comment>
<evidence type="ECO:0000256" key="1">
    <source>
        <dbReference type="SAM" id="Phobius"/>
    </source>
</evidence>
<feature type="transmembrane region" description="Helical" evidence="1">
    <location>
        <begin position="79"/>
        <end position="104"/>
    </location>
</feature>
<sequence length="212" mass="23595">MERCDRHSERIAKGICTSCGDRLCDECISDRRGDIVLCFECAVKATAGDFEKWERKKDAEAEIRRAKIKKPEREGIGGFGWFLIITLSIIALESGIIATDYLVVRRGEISRISSNTITKRYNLDVSSVNMHKISMAIEKYKDGHGGAPPKELSALVPDYLGSIPADPVTGLDYEYLAEDGSYSVTCSAPEAHGMLYLINVNGKLHYKKLEEK</sequence>
<proteinExistence type="predicted"/>
<gene>
    <name evidence="3" type="ORF">JW984_11910</name>
</gene>
<keyword evidence="1" id="KW-1133">Transmembrane helix</keyword>
<evidence type="ECO:0000313" key="3">
    <source>
        <dbReference type="EMBL" id="MBN1573892.1"/>
    </source>
</evidence>